<sequence length="312" mass="35538">MLNRANQLVVFHSLCTHGSFSVAAKKLGCSTSHVSKQLNKLEDELGPQLVLRTSRQIKVTDDGHTLLKHATTIVEALEQAEHDFEMLSQEVSGTVRIAISQSFGTMHIIPLLDKLKLQFPLLNIEVLLTDYKVDMVKENVDLWITHFEHLPEGYIAQRLVETKFVLAASPSYLANSRPPIKPEDLLSHNCITYRNRHKEYNLWLFKQGKEEVSIPANGNYKVGLAEAVRDAVVADWGIGYLATYLIRDEFSSGKLIQLLPDWTLSQPMPLFVVYPRREHLPNKVRVIVEHLRDTFSGIPVWNTKLRRANIKL</sequence>
<dbReference type="SUPFAM" id="SSF46785">
    <property type="entry name" value="Winged helix' DNA-binding domain"/>
    <property type="match status" value="1"/>
</dbReference>
<evidence type="ECO:0000256" key="3">
    <source>
        <dbReference type="ARBA" id="ARBA00023125"/>
    </source>
</evidence>
<name>A0A9X2AYF8_9VIBR</name>
<comment type="caution">
    <text evidence="6">The sequence shown here is derived from an EMBL/GenBank/DDBJ whole genome shotgun (WGS) entry which is preliminary data.</text>
</comment>
<dbReference type="InterPro" id="IPR000847">
    <property type="entry name" value="LysR_HTH_N"/>
</dbReference>
<dbReference type="EMBL" id="JAJNNZ010000004">
    <property type="protein sequence ID" value="MCJ2376602.1"/>
    <property type="molecule type" value="Genomic_DNA"/>
</dbReference>
<dbReference type="FunFam" id="1.10.10.10:FF:000001">
    <property type="entry name" value="LysR family transcriptional regulator"/>
    <property type="match status" value="1"/>
</dbReference>
<dbReference type="Pfam" id="PF03466">
    <property type="entry name" value="LysR_substrate"/>
    <property type="match status" value="1"/>
</dbReference>
<keyword evidence="3" id="KW-0238">DNA-binding</keyword>
<evidence type="ECO:0000313" key="7">
    <source>
        <dbReference type="Proteomes" id="UP001139488"/>
    </source>
</evidence>
<dbReference type="GO" id="GO:0006351">
    <property type="term" value="P:DNA-templated transcription"/>
    <property type="evidence" value="ECO:0007669"/>
    <property type="project" value="TreeGrafter"/>
</dbReference>
<dbReference type="InterPro" id="IPR036388">
    <property type="entry name" value="WH-like_DNA-bd_sf"/>
</dbReference>
<evidence type="ECO:0000256" key="4">
    <source>
        <dbReference type="ARBA" id="ARBA00023163"/>
    </source>
</evidence>
<dbReference type="CDD" id="cd08422">
    <property type="entry name" value="PBP2_CrgA_like"/>
    <property type="match status" value="1"/>
</dbReference>
<dbReference type="Pfam" id="PF00126">
    <property type="entry name" value="HTH_1"/>
    <property type="match status" value="1"/>
</dbReference>
<accession>A0A9X2AYF8</accession>
<evidence type="ECO:0000313" key="6">
    <source>
        <dbReference type="EMBL" id="MCJ2376602.1"/>
    </source>
</evidence>
<dbReference type="SUPFAM" id="SSF53850">
    <property type="entry name" value="Periplasmic binding protein-like II"/>
    <property type="match status" value="1"/>
</dbReference>
<organism evidence="6 7">
    <name type="scientific">Vibrio gelatinilyticus</name>
    <dbReference type="NCBI Taxonomy" id="2893468"/>
    <lineage>
        <taxon>Bacteria</taxon>
        <taxon>Pseudomonadati</taxon>
        <taxon>Pseudomonadota</taxon>
        <taxon>Gammaproteobacteria</taxon>
        <taxon>Vibrionales</taxon>
        <taxon>Vibrionaceae</taxon>
        <taxon>Vibrio</taxon>
    </lineage>
</organism>
<dbReference type="Gene3D" id="3.40.190.290">
    <property type="match status" value="1"/>
</dbReference>
<gene>
    <name evidence="6" type="ORF">LNL84_07105</name>
</gene>
<evidence type="ECO:0000256" key="1">
    <source>
        <dbReference type="ARBA" id="ARBA00009437"/>
    </source>
</evidence>
<dbReference type="AlphaFoldDB" id="A0A9X2AYF8"/>
<dbReference type="Proteomes" id="UP001139488">
    <property type="component" value="Unassembled WGS sequence"/>
</dbReference>
<dbReference type="Gene3D" id="1.10.10.10">
    <property type="entry name" value="Winged helix-like DNA-binding domain superfamily/Winged helix DNA-binding domain"/>
    <property type="match status" value="1"/>
</dbReference>
<protein>
    <submittedName>
        <fullName evidence="6">LysR family transcriptional regulator</fullName>
    </submittedName>
</protein>
<evidence type="ECO:0000256" key="2">
    <source>
        <dbReference type="ARBA" id="ARBA00023015"/>
    </source>
</evidence>
<comment type="similarity">
    <text evidence="1">Belongs to the LysR transcriptional regulatory family.</text>
</comment>
<feature type="domain" description="HTH lysR-type" evidence="5">
    <location>
        <begin position="1"/>
        <end position="60"/>
    </location>
</feature>
<evidence type="ECO:0000259" key="5">
    <source>
        <dbReference type="PROSITE" id="PS50931"/>
    </source>
</evidence>
<dbReference type="RefSeq" id="WP_244356300.1">
    <property type="nucleotide sequence ID" value="NZ_JAJNNZ010000004.1"/>
</dbReference>
<dbReference type="GO" id="GO:0003700">
    <property type="term" value="F:DNA-binding transcription factor activity"/>
    <property type="evidence" value="ECO:0007669"/>
    <property type="project" value="InterPro"/>
</dbReference>
<dbReference type="GO" id="GO:0043565">
    <property type="term" value="F:sequence-specific DNA binding"/>
    <property type="evidence" value="ECO:0007669"/>
    <property type="project" value="TreeGrafter"/>
</dbReference>
<dbReference type="InterPro" id="IPR005119">
    <property type="entry name" value="LysR_subst-bd"/>
</dbReference>
<proteinExistence type="inferred from homology"/>
<dbReference type="PROSITE" id="PS50931">
    <property type="entry name" value="HTH_LYSR"/>
    <property type="match status" value="1"/>
</dbReference>
<reference evidence="6" key="1">
    <citation type="submission" date="2021-11" db="EMBL/GenBank/DDBJ databases">
        <title>Vibrio ZSDE26 sp. nov. and Vibrio ZSDZ34 sp. nov., isolated from coastal seawater in Qingdao.</title>
        <authorList>
            <person name="Zhang P."/>
        </authorList>
    </citation>
    <scope>NUCLEOTIDE SEQUENCE</scope>
    <source>
        <strain evidence="6">ZSDZ34</strain>
    </source>
</reference>
<dbReference type="PANTHER" id="PTHR30537">
    <property type="entry name" value="HTH-TYPE TRANSCRIPTIONAL REGULATOR"/>
    <property type="match status" value="1"/>
</dbReference>
<keyword evidence="4" id="KW-0804">Transcription</keyword>
<dbReference type="PANTHER" id="PTHR30537:SF14">
    <property type="entry name" value="TRANSCRIPTIONAL REGULATOR LYSR FAMILY"/>
    <property type="match status" value="1"/>
</dbReference>
<dbReference type="InterPro" id="IPR058163">
    <property type="entry name" value="LysR-type_TF_proteobact-type"/>
</dbReference>
<keyword evidence="2" id="KW-0805">Transcription regulation</keyword>
<keyword evidence="7" id="KW-1185">Reference proteome</keyword>
<dbReference type="InterPro" id="IPR036390">
    <property type="entry name" value="WH_DNA-bd_sf"/>
</dbReference>